<feature type="compositionally biased region" description="Polar residues" evidence="1">
    <location>
        <begin position="58"/>
        <end position="67"/>
    </location>
</feature>
<sequence>MGCGTSKSVPCATVKTIPYERMKRRASDLSDDEAKPAEKKQKEQQKLQKRIKKKDSKATGQSESGISLTDFAMSPNNPSVPHFIEKCIDFIEAEGLHAEGIYRIPGNKAQGDTLTARYNEGVQDKSDRISALKGSQPEQ</sequence>
<name>A0ABY7DW67_MYAAR</name>
<dbReference type="PANTHER" id="PTHR46005:SF4">
    <property type="entry name" value="RHO GTPASE-ACTIVATING PROTEIN 190"/>
    <property type="match status" value="1"/>
</dbReference>
<evidence type="ECO:0000256" key="1">
    <source>
        <dbReference type="SAM" id="MobiDB-lite"/>
    </source>
</evidence>
<dbReference type="InterPro" id="IPR051978">
    <property type="entry name" value="Rho-GAP_domain"/>
</dbReference>
<dbReference type="SUPFAM" id="SSF48350">
    <property type="entry name" value="GTPase activation domain, GAP"/>
    <property type="match status" value="1"/>
</dbReference>
<dbReference type="Pfam" id="PF00620">
    <property type="entry name" value="RhoGAP"/>
    <property type="match status" value="1"/>
</dbReference>
<dbReference type="InterPro" id="IPR008936">
    <property type="entry name" value="Rho_GTPase_activation_prot"/>
</dbReference>
<dbReference type="EMBL" id="CP111015">
    <property type="protein sequence ID" value="WAR01963.1"/>
    <property type="molecule type" value="Genomic_DNA"/>
</dbReference>
<dbReference type="PROSITE" id="PS50238">
    <property type="entry name" value="RHOGAP"/>
    <property type="match status" value="1"/>
</dbReference>
<feature type="region of interest" description="Disordered" evidence="1">
    <location>
        <begin position="1"/>
        <end position="75"/>
    </location>
</feature>
<dbReference type="Proteomes" id="UP001164746">
    <property type="component" value="Chromosome 4"/>
</dbReference>
<accession>A0ABY7DW67</accession>
<protein>
    <submittedName>
        <fullName evidence="3">RHG35-like protein</fullName>
    </submittedName>
</protein>
<evidence type="ECO:0000259" key="2">
    <source>
        <dbReference type="PROSITE" id="PS50238"/>
    </source>
</evidence>
<feature type="compositionally biased region" description="Basic and acidic residues" evidence="1">
    <location>
        <begin position="18"/>
        <end position="46"/>
    </location>
</feature>
<dbReference type="InterPro" id="IPR000198">
    <property type="entry name" value="RhoGAP_dom"/>
</dbReference>
<evidence type="ECO:0000313" key="4">
    <source>
        <dbReference type="Proteomes" id="UP001164746"/>
    </source>
</evidence>
<feature type="region of interest" description="Disordered" evidence="1">
    <location>
        <begin position="118"/>
        <end position="139"/>
    </location>
</feature>
<dbReference type="Gene3D" id="1.10.555.10">
    <property type="entry name" value="Rho GTPase activation protein"/>
    <property type="match status" value="1"/>
</dbReference>
<evidence type="ECO:0000313" key="3">
    <source>
        <dbReference type="EMBL" id="WAR01963.1"/>
    </source>
</evidence>
<proteinExistence type="predicted"/>
<feature type="domain" description="Rho-GAP" evidence="2">
    <location>
        <begin position="66"/>
        <end position="139"/>
    </location>
</feature>
<keyword evidence="4" id="KW-1185">Reference proteome</keyword>
<organism evidence="3 4">
    <name type="scientific">Mya arenaria</name>
    <name type="common">Soft-shell clam</name>
    <dbReference type="NCBI Taxonomy" id="6604"/>
    <lineage>
        <taxon>Eukaryota</taxon>
        <taxon>Metazoa</taxon>
        <taxon>Spiralia</taxon>
        <taxon>Lophotrochozoa</taxon>
        <taxon>Mollusca</taxon>
        <taxon>Bivalvia</taxon>
        <taxon>Autobranchia</taxon>
        <taxon>Heteroconchia</taxon>
        <taxon>Euheterodonta</taxon>
        <taxon>Imparidentia</taxon>
        <taxon>Neoheterodontei</taxon>
        <taxon>Myida</taxon>
        <taxon>Myoidea</taxon>
        <taxon>Myidae</taxon>
        <taxon>Mya</taxon>
    </lineage>
</organism>
<dbReference type="PANTHER" id="PTHR46005">
    <property type="entry name" value="RHO GTPASE-ACTIVATING PROTEIN 190"/>
    <property type="match status" value="1"/>
</dbReference>
<gene>
    <name evidence="3" type="ORF">MAR_008521</name>
</gene>
<reference evidence="3" key="1">
    <citation type="submission" date="2022-11" db="EMBL/GenBank/DDBJ databases">
        <title>Centuries of genome instability and evolution in soft-shell clam transmissible cancer (bioRxiv).</title>
        <authorList>
            <person name="Hart S.F.M."/>
            <person name="Yonemitsu M.A."/>
            <person name="Giersch R.M."/>
            <person name="Beal B.F."/>
            <person name="Arriagada G."/>
            <person name="Davis B.W."/>
            <person name="Ostrander E.A."/>
            <person name="Goff S.P."/>
            <person name="Metzger M.J."/>
        </authorList>
    </citation>
    <scope>NUCLEOTIDE SEQUENCE</scope>
    <source>
        <strain evidence="3">MELC-2E11</strain>
        <tissue evidence="3">Siphon/mantle</tissue>
    </source>
</reference>